<dbReference type="PANTHER" id="PTHR19256:SF65">
    <property type="entry name" value="T CELL RECEPTOR GAMMA CONSTANT 1-RELATED"/>
    <property type="match status" value="1"/>
</dbReference>
<evidence type="ECO:0000256" key="3">
    <source>
        <dbReference type="ARBA" id="ARBA00022989"/>
    </source>
</evidence>
<sequence length="118" mass="13427">MYYDAIIHVCTLYLVLGCTLAQITYPKPWVLVKGKRSAIVECVLDENPNTLIHWYQCKKEDPCERILYIAAATKTVKLDNDLLRSKFTTSLKDGKSSLTISKVTAEDSALYYCAYYSD</sequence>
<dbReference type="InterPro" id="IPR007110">
    <property type="entry name" value="Ig-like_dom"/>
</dbReference>
<dbReference type="Pfam" id="PF07686">
    <property type="entry name" value="V-set"/>
    <property type="match status" value="1"/>
</dbReference>
<dbReference type="InterPro" id="IPR036179">
    <property type="entry name" value="Ig-like_dom_sf"/>
</dbReference>
<keyword evidence="9" id="KW-1185">Reference proteome</keyword>
<dbReference type="AlphaFoldDB" id="A0A9Q1DF46"/>
<accession>A0A9Q1DF46</accession>
<proteinExistence type="predicted"/>
<keyword evidence="6" id="KW-0393">Immunoglobulin domain</keyword>
<protein>
    <recommendedName>
        <fullName evidence="7">Ig-like domain-containing protein</fullName>
    </recommendedName>
</protein>
<evidence type="ECO:0000259" key="7">
    <source>
        <dbReference type="PROSITE" id="PS50835"/>
    </source>
</evidence>
<evidence type="ECO:0000313" key="9">
    <source>
        <dbReference type="Proteomes" id="UP001152803"/>
    </source>
</evidence>
<evidence type="ECO:0000256" key="5">
    <source>
        <dbReference type="ARBA" id="ARBA00023170"/>
    </source>
</evidence>
<dbReference type="SMART" id="SM00406">
    <property type="entry name" value="IGv"/>
    <property type="match status" value="1"/>
</dbReference>
<dbReference type="InterPro" id="IPR013106">
    <property type="entry name" value="Ig_V-set"/>
</dbReference>
<keyword evidence="2" id="KW-0812">Transmembrane</keyword>
<keyword evidence="5" id="KW-0675">Receptor</keyword>
<comment type="caution">
    <text evidence="8">The sequence shown here is derived from an EMBL/GenBank/DDBJ whole genome shotgun (WGS) entry which is preliminary data.</text>
</comment>
<feature type="domain" description="Ig-like" evidence="7">
    <location>
        <begin position="33"/>
        <end position="118"/>
    </location>
</feature>
<evidence type="ECO:0000313" key="8">
    <source>
        <dbReference type="EMBL" id="KAJ8268055.1"/>
    </source>
</evidence>
<evidence type="ECO:0000256" key="6">
    <source>
        <dbReference type="ARBA" id="ARBA00023319"/>
    </source>
</evidence>
<comment type="subcellular location">
    <subcellularLocation>
        <location evidence="1">Membrane</location>
    </subcellularLocation>
</comment>
<dbReference type="Proteomes" id="UP001152803">
    <property type="component" value="Unassembled WGS sequence"/>
</dbReference>
<dbReference type="SUPFAM" id="SSF48726">
    <property type="entry name" value="Immunoglobulin"/>
    <property type="match status" value="1"/>
</dbReference>
<reference evidence="8" key="1">
    <citation type="journal article" date="2023" name="Science">
        <title>Genome structures resolve the early diversification of teleost fishes.</title>
        <authorList>
            <person name="Parey E."/>
            <person name="Louis A."/>
            <person name="Montfort J."/>
            <person name="Bouchez O."/>
            <person name="Roques C."/>
            <person name="Iampietro C."/>
            <person name="Lluch J."/>
            <person name="Castinel A."/>
            <person name="Donnadieu C."/>
            <person name="Desvignes T."/>
            <person name="Floi Bucao C."/>
            <person name="Jouanno E."/>
            <person name="Wen M."/>
            <person name="Mejri S."/>
            <person name="Dirks R."/>
            <person name="Jansen H."/>
            <person name="Henkel C."/>
            <person name="Chen W.J."/>
            <person name="Zahm M."/>
            <person name="Cabau C."/>
            <person name="Klopp C."/>
            <person name="Thompson A.W."/>
            <person name="Robinson-Rechavi M."/>
            <person name="Braasch I."/>
            <person name="Lecointre G."/>
            <person name="Bobe J."/>
            <person name="Postlethwait J.H."/>
            <person name="Berthelot C."/>
            <person name="Roest Crollius H."/>
            <person name="Guiguen Y."/>
        </authorList>
    </citation>
    <scope>NUCLEOTIDE SEQUENCE</scope>
    <source>
        <strain evidence="8">Concon-B</strain>
    </source>
</reference>
<dbReference type="EMBL" id="JAFJMO010000009">
    <property type="protein sequence ID" value="KAJ8268055.1"/>
    <property type="molecule type" value="Genomic_DNA"/>
</dbReference>
<keyword evidence="3" id="KW-1133">Transmembrane helix</keyword>
<evidence type="ECO:0000256" key="1">
    <source>
        <dbReference type="ARBA" id="ARBA00004370"/>
    </source>
</evidence>
<evidence type="ECO:0000256" key="4">
    <source>
        <dbReference type="ARBA" id="ARBA00023136"/>
    </source>
</evidence>
<dbReference type="InterPro" id="IPR013783">
    <property type="entry name" value="Ig-like_fold"/>
</dbReference>
<dbReference type="InterPro" id="IPR051117">
    <property type="entry name" value="TRG_var/const_region"/>
</dbReference>
<feature type="non-terminal residue" evidence="8">
    <location>
        <position position="1"/>
    </location>
</feature>
<evidence type="ECO:0000256" key="2">
    <source>
        <dbReference type="ARBA" id="ARBA00022692"/>
    </source>
</evidence>
<dbReference type="PROSITE" id="PS50835">
    <property type="entry name" value="IG_LIKE"/>
    <property type="match status" value="1"/>
</dbReference>
<organism evidence="8 9">
    <name type="scientific">Conger conger</name>
    <name type="common">Conger eel</name>
    <name type="synonym">Muraena conger</name>
    <dbReference type="NCBI Taxonomy" id="82655"/>
    <lineage>
        <taxon>Eukaryota</taxon>
        <taxon>Metazoa</taxon>
        <taxon>Chordata</taxon>
        <taxon>Craniata</taxon>
        <taxon>Vertebrata</taxon>
        <taxon>Euteleostomi</taxon>
        <taxon>Actinopterygii</taxon>
        <taxon>Neopterygii</taxon>
        <taxon>Teleostei</taxon>
        <taxon>Anguilliformes</taxon>
        <taxon>Congridae</taxon>
        <taxon>Conger</taxon>
    </lineage>
</organism>
<dbReference type="OrthoDB" id="8924181at2759"/>
<keyword evidence="4" id="KW-0472">Membrane</keyword>
<dbReference type="PANTHER" id="PTHR19256">
    <property type="entry name" value="T-CELL RECEPTOR GAMMA CHAIN"/>
    <property type="match status" value="1"/>
</dbReference>
<dbReference type="GO" id="GO:0016020">
    <property type="term" value="C:membrane"/>
    <property type="evidence" value="ECO:0007669"/>
    <property type="project" value="UniProtKB-SubCell"/>
</dbReference>
<name>A0A9Q1DF46_CONCO</name>
<gene>
    <name evidence="8" type="ORF">COCON_G00132270</name>
</gene>
<dbReference type="Gene3D" id="2.60.40.10">
    <property type="entry name" value="Immunoglobulins"/>
    <property type="match status" value="1"/>
</dbReference>